<dbReference type="AlphaFoldDB" id="A0A948WE30"/>
<dbReference type="Pfam" id="PF13091">
    <property type="entry name" value="PLDc_2"/>
    <property type="match status" value="1"/>
</dbReference>
<name>A0A948WE30_UNCEI</name>
<reference evidence="2" key="1">
    <citation type="submission" date="2021-05" db="EMBL/GenBank/DDBJ databases">
        <title>Energy efficiency and biological interactions define the core microbiome of deep oligotrophic groundwater.</title>
        <authorList>
            <person name="Mehrshad M."/>
            <person name="Lopez-Fernandez M."/>
            <person name="Bell E."/>
            <person name="Bernier-Latmani R."/>
            <person name="Bertilsson S."/>
            <person name="Dopson M."/>
        </authorList>
    </citation>
    <scope>NUCLEOTIDE SEQUENCE</scope>
    <source>
        <strain evidence="2">Modern_marine.mb.64</strain>
    </source>
</reference>
<dbReference type="EMBL" id="JAHJDP010000088">
    <property type="protein sequence ID" value="MBU2692393.1"/>
    <property type="molecule type" value="Genomic_DNA"/>
</dbReference>
<comment type="caution">
    <text evidence="2">The sequence shown here is derived from an EMBL/GenBank/DDBJ whole genome shotgun (WGS) entry which is preliminary data.</text>
</comment>
<dbReference type="GO" id="GO:0003824">
    <property type="term" value="F:catalytic activity"/>
    <property type="evidence" value="ECO:0007669"/>
    <property type="project" value="InterPro"/>
</dbReference>
<evidence type="ECO:0000259" key="1">
    <source>
        <dbReference type="PROSITE" id="PS50035"/>
    </source>
</evidence>
<dbReference type="Proteomes" id="UP000777784">
    <property type="component" value="Unassembled WGS sequence"/>
</dbReference>
<evidence type="ECO:0000313" key="3">
    <source>
        <dbReference type="Proteomes" id="UP000777784"/>
    </source>
</evidence>
<protein>
    <recommendedName>
        <fullName evidence="1">PLD phosphodiesterase domain-containing protein</fullName>
    </recommendedName>
</protein>
<dbReference type="PROSITE" id="PS50035">
    <property type="entry name" value="PLD"/>
    <property type="match status" value="1"/>
</dbReference>
<gene>
    <name evidence="2" type="ORF">KJ970_15830</name>
</gene>
<dbReference type="InterPro" id="IPR025202">
    <property type="entry name" value="PLD-like_dom"/>
</dbReference>
<dbReference type="GO" id="GO:0006793">
    <property type="term" value="P:phosphorus metabolic process"/>
    <property type="evidence" value="ECO:0007669"/>
    <property type="project" value="UniProtKB-ARBA"/>
</dbReference>
<dbReference type="SUPFAM" id="SSF56024">
    <property type="entry name" value="Phospholipase D/nuclease"/>
    <property type="match status" value="1"/>
</dbReference>
<organism evidence="2 3">
    <name type="scientific">Eiseniibacteriota bacterium</name>
    <dbReference type="NCBI Taxonomy" id="2212470"/>
    <lineage>
        <taxon>Bacteria</taxon>
        <taxon>Candidatus Eiseniibacteriota</taxon>
    </lineage>
</organism>
<feature type="domain" description="PLD phosphodiesterase" evidence="1">
    <location>
        <begin position="95"/>
        <end position="122"/>
    </location>
</feature>
<accession>A0A948WE30</accession>
<dbReference type="InterPro" id="IPR001736">
    <property type="entry name" value="PLipase_D/transphosphatidylase"/>
</dbReference>
<evidence type="ECO:0000313" key="2">
    <source>
        <dbReference type="EMBL" id="MBU2692393.1"/>
    </source>
</evidence>
<sequence>MGQADKTVIEHVRECEFHTRFRQDLLDALKFVIIFSPFLTTKRAGSYYTILSDLIRRKVEVSIYTKPAAEQMGHMRDEHVRVKGVFQNLGISYGERPKMHEKIALVDGTILWHGSLNIFSQSESHESMLRIQSPELAGEIIRDLKLRGIYPLPIDPHVMDETDAPMADEPPVYCPVCGGMMRYFDNSSMWICGRAPDCNGVLFGPSAVEQHTGTEAHRDSGNQDRGR</sequence>
<proteinExistence type="predicted"/>
<dbReference type="CDD" id="cd09126">
    <property type="entry name" value="PLDc_C_DEXD_like"/>
    <property type="match status" value="1"/>
</dbReference>
<dbReference type="Gene3D" id="3.30.870.10">
    <property type="entry name" value="Endonuclease Chain A"/>
    <property type="match status" value="1"/>
</dbReference>